<organism evidence="2 3">
    <name type="scientific">Mojavia pulchra JT2-VF2</name>
    <dbReference type="NCBI Taxonomy" id="287848"/>
    <lineage>
        <taxon>Bacteria</taxon>
        <taxon>Bacillati</taxon>
        <taxon>Cyanobacteriota</taxon>
        <taxon>Cyanophyceae</taxon>
        <taxon>Nostocales</taxon>
        <taxon>Nostocaceae</taxon>
    </lineage>
</organism>
<keyword evidence="1" id="KW-0812">Transmembrane</keyword>
<dbReference type="AlphaFoldDB" id="A0A951PV03"/>
<comment type="caution">
    <text evidence="2">The sequence shown here is derived from an EMBL/GenBank/DDBJ whole genome shotgun (WGS) entry which is preliminary data.</text>
</comment>
<feature type="transmembrane region" description="Helical" evidence="1">
    <location>
        <begin position="69"/>
        <end position="92"/>
    </location>
</feature>
<evidence type="ECO:0000313" key="2">
    <source>
        <dbReference type="EMBL" id="MBW4560395.1"/>
    </source>
</evidence>
<proteinExistence type="predicted"/>
<protein>
    <submittedName>
        <fullName evidence="2">Uncharacterized protein</fullName>
    </submittedName>
</protein>
<dbReference type="Proteomes" id="UP000715781">
    <property type="component" value="Unassembled WGS sequence"/>
</dbReference>
<evidence type="ECO:0000313" key="3">
    <source>
        <dbReference type="Proteomes" id="UP000715781"/>
    </source>
</evidence>
<feature type="transmembrane region" description="Helical" evidence="1">
    <location>
        <begin position="162"/>
        <end position="185"/>
    </location>
</feature>
<feature type="transmembrane region" description="Helical" evidence="1">
    <location>
        <begin position="12"/>
        <end position="31"/>
    </location>
</feature>
<keyword evidence="1" id="KW-1133">Transmembrane helix</keyword>
<feature type="transmembrane region" description="Helical" evidence="1">
    <location>
        <begin position="130"/>
        <end position="155"/>
    </location>
</feature>
<sequence>MLFAPTKTEFSFTLQWVVATLSGFLVSLFLIEIGEKSDVGIPQAVIGGLAIALSQGLILRHSIFYLRWVLFTIVAWLVITVIGVGAVGWIVPTTELFPQRIISGAFYGAIGGFGIGFAQWLAIYQPNPTAWRWIFISAASWAIAIPIGSIAGIILRQLTQLFFGEVVGLAITWLVVAFLTGINAYKLFK</sequence>
<reference evidence="2" key="1">
    <citation type="submission" date="2021-05" db="EMBL/GenBank/DDBJ databases">
        <authorList>
            <person name="Pietrasiak N."/>
            <person name="Ward R."/>
            <person name="Stajich J.E."/>
            <person name="Kurbessoian T."/>
        </authorList>
    </citation>
    <scope>NUCLEOTIDE SEQUENCE</scope>
    <source>
        <strain evidence="2">JT2-VF2</strain>
    </source>
</reference>
<dbReference type="EMBL" id="JAHHHN010000002">
    <property type="protein sequence ID" value="MBW4560395.1"/>
    <property type="molecule type" value="Genomic_DNA"/>
</dbReference>
<gene>
    <name evidence="2" type="ORF">KME32_04410</name>
</gene>
<keyword evidence="1" id="KW-0472">Membrane</keyword>
<accession>A0A951PV03</accession>
<reference evidence="2" key="2">
    <citation type="journal article" date="2022" name="Microbiol. Resour. Announc.">
        <title>Metagenome Sequencing to Explore Phylogenomics of Terrestrial Cyanobacteria.</title>
        <authorList>
            <person name="Ward R.D."/>
            <person name="Stajich J.E."/>
            <person name="Johansen J.R."/>
            <person name="Huntemann M."/>
            <person name="Clum A."/>
            <person name="Foster B."/>
            <person name="Foster B."/>
            <person name="Roux S."/>
            <person name="Palaniappan K."/>
            <person name="Varghese N."/>
            <person name="Mukherjee S."/>
            <person name="Reddy T.B.K."/>
            <person name="Daum C."/>
            <person name="Copeland A."/>
            <person name="Chen I.A."/>
            <person name="Ivanova N.N."/>
            <person name="Kyrpides N.C."/>
            <person name="Shapiro N."/>
            <person name="Eloe-Fadrosh E.A."/>
            <person name="Pietrasiak N."/>
        </authorList>
    </citation>
    <scope>NUCLEOTIDE SEQUENCE</scope>
    <source>
        <strain evidence="2">JT2-VF2</strain>
    </source>
</reference>
<evidence type="ECO:0000256" key="1">
    <source>
        <dbReference type="SAM" id="Phobius"/>
    </source>
</evidence>
<name>A0A951PV03_9NOST</name>
<feature type="transmembrane region" description="Helical" evidence="1">
    <location>
        <begin position="43"/>
        <end position="63"/>
    </location>
</feature>
<feature type="transmembrane region" description="Helical" evidence="1">
    <location>
        <begin position="104"/>
        <end position="124"/>
    </location>
</feature>